<dbReference type="CDD" id="cd07302">
    <property type="entry name" value="CHD"/>
    <property type="match status" value="1"/>
</dbReference>
<dbReference type="Pfam" id="PF13191">
    <property type="entry name" value="AAA_16"/>
    <property type="match status" value="1"/>
</dbReference>
<dbReference type="PANTHER" id="PTHR16305">
    <property type="entry name" value="TESTICULAR SOLUBLE ADENYLYL CYCLASE"/>
    <property type="match status" value="1"/>
</dbReference>
<evidence type="ECO:0000256" key="3">
    <source>
        <dbReference type="SAM" id="MobiDB-lite"/>
    </source>
</evidence>
<evidence type="ECO:0000256" key="1">
    <source>
        <dbReference type="ARBA" id="ARBA00022741"/>
    </source>
</evidence>
<accession>A0A927IC83</accession>
<keyword evidence="1" id="KW-0547">Nucleotide-binding</keyword>
<feature type="region of interest" description="Disordered" evidence="3">
    <location>
        <begin position="523"/>
        <end position="550"/>
    </location>
</feature>
<evidence type="ECO:0000259" key="4">
    <source>
        <dbReference type="PROSITE" id="PS50125"/>
    </source>
</evidence>
<dbReference type="InterPro" id="IPR041664">
    <property type="entry name" value="AAA_16"/>
</dbReference>
<dbReference type="GO" id="GO:0009190">
    <property type="term" value="P:cyclic nucleotide biosynthetic process"/>
    <property type="evidence" value="ECO:0007669"/>
    <property type="project" value="InterPro"/>
</dbReference>
<evidence type="ECO:0000313" key="5">
    <source>
        <dbReference type="EMBL" id="MBD3931787.1"/>
    </source>
</evidence>
<organism evidence="5 6">
    <name type="scientific">Streptomyces chumphonensis</name>
    <dbReference type="NCBI Taxonomy" id="1214925"/>
    <lineage>
        <taxon>Bacteria</taxon>
        <taxon>Bacillati</taxon>
        <taxon>Actinomycetota</taxon>
        <taxon>Actinomycetes</taxon>
        <taxon>Kitasatosporales</taxon>
        <taxon>Streptomycetaceae</taxon>
        <taxon>Streptomyces</taxon>
    </lineage>
</organism>
<name>A0A927IC83_9ACTN</name>
<keyword evidence="2" id="KW-0067">ATP-binding</keyword>
<dbReference type="SUPFAM" id="SSF48452">
    <property type="entry name" value="TPR-like"/>
    <property type="match status" value="1"/>
</dbReference>
<dbReference type="PROSITE" id="PS50125">
    <property type="entry name" value="GUANYLATE_CYCLASE_2"/>
    <property type="match status" value="1"/>
</dbReference>
<dbReference type="Gene3D" id="3.30.70.1230">
    <property type="entry name" value="Nucleotide cyclase"/>
    <property type="match status" value="1"/>
</dbReference>
<reference evidence="5" key="1">
    <citation type="submission" date="2020-09" db="EMBL/GenBank/DDBJ databases">
        <title>Secondary metabolite and genome analysis of marine Streptomyces chumphonensis KK1-2T.</title>
        <authorList>
            <person name="Phongsopitanun W."/>
            <person name="Kanchanasin P."/>
            <person name="Pittayakhajonwut P."/>
            <person name="Suwanborirux K."/>
            <person name="Tanasupawat S."/>
        </authorList>
    </citation>
    <scope>NUCLEOTIDE SEQUENCE</scope>
    <source>
        <strain evidence="5">KK1-2</strain>
    </source>
</reference>
<comment type="caution">
    <text evidence="5">The sequence shown here is derived from an EMBL/GenBank/DDBJ whole genome shotgun (WGS) entry which is preliminary data.</text>
</comment>
<evidence type="ECO:0000256" key="2">
    <source>
        <dbReference type="ARBA" id="ARBA00022840"/>
    </source>
</evidence>
<dbReference type="GO" id="GO:0005524">
    <property type="term" value="F:ATP binding"/>
    <property type="evidence" value="ECO:0007669"/>
    <property type="project" value="UniProtKB-KW"/>
</dbReference>
<dbReference type="Pfam" id="PF00211">
    <property type="entry name" value="Guanylate_cyc"/>
    <property type="match status" value="1"/>
</dbReference>
<dbReference type="GO" id="GO:0035556">
    <property type="term" value="P:intracellular signal transduction"/>
    <property type="evidence" value="ECO:0007669"/>
    <property type="project" value="InterPro"/>
</dbReference>
<dbReference type="RefSeq" id="WP_191209067.1">
    <property type="nucleotide sequence ID" value="NZ_BAABKL010000018.1"/>
</dbReference>
<feature type="compositionally biased region" description="Basic and acidic residues" evidence="3">
    <location>
        <begin position="528"/>
        <end position="538"/>
    </location>
</feature>
<protein>
    <submittedName>
        <fullName evidence="5">AAA family ATPase</fullName>
    </submittedName>
</protein>
<dbReference type="AlphaFoldDB" id="A0A927IC83"/>
<dbReference type="SMART" id="SM00044">
    <property type="entry name" value="CYCc"/>
    <property type="match status" value="1"/>
</dbReference>
<dbReference type="EMBL" id="JACXYU010000003">
    <property type="protein sequence ID" value="MBD3931787.1"/>
    <property type="molecule type" value="Genomic_DNA"/>
</dbReference>
<dbReference type="SUPFAM" id="SSF55073">
    <property type="entry name" value="Nucleotide cyclase"/>
    <property type="match status" value="1"/>
</dbReference>
<gene>
    <name evidence="5" type="ORF">IF129_09460</name>
</gene>
<sequence length="1056" mass="110842">MHCASCGHPTPADARFCPRCGSSCAPTAPPEERRVVTVVFCDLVGSTALSGALDPETLRAVTLDYFEAVRGCVEDFGGTVEKFIGDAVMAVFGIPVIHEDDARRALGAALAMLAAVEELNTGLNASLGVRLQVRIGVNTGPVVTSSDVSTRQKLVSGETVNVAARLEQNAGRGEILVGEPTLLAAGSAARVAPVGPLRVKGKEDPVTAHRLLAVEEDDPERLRRFDVPYVGRARERAELGLALDGVAADESAQLVTLYGEAGVGKTRLLREWHAGLDTPVAFGAGRCRPYGDHGSLAPLAEAVRQLLDGPMSPACTAERAEVRGATAVLEAGLLRDGTPSPSVEDTCSALVALLAALARARPVVLVIDDCHWAGELLMDVLDRLVEELDLSAVLLLCAARLDLLDRRPGWGSGRPRSRSLMLSGLPPEESEALAAVLTEVSAHRSAVPARAVEAAGGNPFYLEQLIATADGPGPDGDASLPPSLQALLAARVDALERPERAVLDLASVLGRDFTADELGALAAAEGAEPGREAREVRPEGTAAADDGSVRPALTRLSRRRLVQPLRRPAAEDRPYRFSSGLVQEVTYRSLAKRARARHHEQAAALLTARRAGDARVADHLRHAYRYRVELGLRDEHTETLRHRAAELLTRSGALALARADLARAGVLLQGALDLLTEGEDGWTRAALPLAEVRLATGRSEEGLDLLRAVPDRGCAPVEAAHARLALAVATAPPGEVVAAAEETLPVFESAGDHLGQTRARVRIAQELQLQGRHGRADGQLTRALRHAELTRAEPERAVVLGAIGISLWRGPEPVDTAVARCRDLLAAHGGPRPTVRLTLGCPLAVLLALGEDWSGARSCLDDVRRLAEGLHYAESSVVVPLFAASVESLAGRPLEAAALFARAAAAARRLGADALLGAARRESARLLLDGGDAPGAAGHLPSERAGGTTGPLPRADAADLDGLRARLAVAAGRSGEAARLAERARAAAEETDSPVVRATAALDAALVFGELGDWARAAHAAGRARALFRAKGHLPGARRAEELRARAAARGAEVAR</sequence>
<dbReference type="Proteomes" id="UP000632289">
    <property type="component" value="Unassembled WGS sequence"/>
</dbReference>
<feature type="domain" description="Guanylate cyclase" evidence="4">
    <location>
        <begin position="37"/>
        <end position="167"/>
    </location>
</feature>
<evidence type="ECO:0000313" key="6">
    <source>
        <dbReference type="Proteomes" id="UP000632289"/>
    </source>
</evidence>
<dbReference type="GO" id="GO:0004016">
    <property type="term" value="F:adenylate cyclase activity"/>
    <property type="evidence" value="ECO:0007669"/>
    <property type="project" value="TreeGrafter"/>
</dbReference>
<proteinExistence type="predicted"/>
<dbReference type="SUPFAM" id="SSF52540">
    <property type="entry name" value="P-loop containing nucleoside triphosphate hydrolases"/>
    <property type="match status" value="1"/>
</dbReference>
<dbReference type="InterPro" id="IPR001054">
    <property type="entry name" value="A/G_cyclase"/>
</dbReference>
<dbReference type="PANTHER" id="PTHR16305:SF28">
    <property type="entry name" value="GUANYLATE CYCLASE DOMAIN-CONTAINING PROTEIN"/>
    <property type="match status" value="1"/>
</dbReference>
<keyword evidence="6" id="KW-1185">Reference proteome</keyword>
<dbReference type="GO" id="GO:0005737">
    <property type="term" value="C:cytoplasm"/>
    <property type="evidence" value="ECO:0007669"/>
    <property type="project" value="TreeGrafter"/>
</dbReference>
<dbReference type="InterPro" id="IPR029787">
    <property type="entry name" value="Nucleotide_cyclase"/>
</dbReference>
<feature type="region of interest" description="Disordered" evidence="3">
    <location>
        <begin position="935"/>
        <end position="955"/>
    </location>
</feature>
<dbReference type="InterPro" id="IPR011990">
    <property type="entry name" value="TPR-like_helical_dom_sf"/>
</dbReference>
<dbReference type="InterPro" id="IPR027417">
    <property type="entry name" value="P-loop_NTPase"/>
</dbReference>